<gene>
    <name evidence="8" type="ORF">EA656_01875</name>
</gene>
<name>A0A4Q8LZK3_9GAMM</name>
<evidence type="ECO:0000256" key="6">
    <source>
        <dbReference type="SAM" id="MobiDB-lite"/>
    </source>
</evidence>
<dbReference type="Gene3D" id="3.40.50.200">
    <property type="entry name" value="Peptidase S8/S53 domain"/>
    <property type="match status" value="1"/>
</dbReference>
<evidence type="ECO:0000259" key="7">
    <source>
        <dbReference type="PROSITE" id="PS51208"/>
    </source>
</evidence>
<dbReference type="Gene3D" id="2.40.128.130">
    <property type="entry name" value="Autotransporter beta-domain"/>
    <property type="match status" value="1"/>
</dbReference>
<dbReference type="InterPro" id="IPR015500">
    <property type="entry name" value="Peptidase_S8_subtilisin-rel"/>
</dbReference>
<feature type="active site" description="Charge relay system" evidence="5">
    <location>
        <position position="321"/>
    </location>
</feature>
<feature type="active site" description="Charge relay system" evidence="5">
    <location>
        <position position="90"/>
    </location>
</feature>
<evidence type="ECO:0000313" key="8">
    <source>
        <dbReference type="EMBL" id="TAA37440.1"/>
    </source>
</evidence>
<protein>
    <submittedName>
        <fullName evidence="8">Autotransporter domain-containing protein</fullName>
    </submittedName>
</protein>
<feature type="region of interest" description="Disordered" evidence="6">
    <location>
        <begin position="32"/>
        <end position="54"/>
    </location>
</feature>
<keyword evidence="3 5" id="KW-0378">Hydrolase</keyword>
<dbReference type="InterPro" id="IPR023827">
    <property type="entry name" value="Peptidase_S8_Asp-AS"/>
</dbReference>
<proteinExistence type="inferred from homology"/>
<dbReference type="Proteomes" id="UP000292087">
    <property type="component" value="Unassembled WGS sequence"/>
</dbReference>
<dbReference type="InterPro" id="IPR034061">
    <property type="entry name" value="Peptidases_S8_Autotransporter"/>
</dbReference>
<dbReference type="Pfam" id="PF00082">
    <property type="entry name" value="Peptidase_S8"/>
    <property type="match status" value="1"/>
</dbReference>
<dbReference type="PRINTS" id="PR00723">
    <property type="entry name" value="SUBTILISIN"/>
</dbReference>
<dbReference type="InterPro" id="IPR000209">
    <property type="entry name" value="Peptidase_S8/S53_dom"/>
</dbReference>
<dbReference type="EMBL" id="SHMF01000001">
    <property type="protein sequence ID" value="TAA37440.1"/>
    <property type="molecule type" value="Genomic_DNA"/>
</dbReference>
<dbReference type="GO" id="GO:0005886">
    <property type="term" value="C:plasma membrane"/>
    <property type="evidence" value="ECO:0007669"/>
    <property type="project" value="TreeGrafter"/>
</dbReference>
<comment type="similarity">
    <text evidence="5">Belongs to the peptidase S8 family.</text>
</comment>
<sequence length="935" mass="94557">MRGQGARSGRPAGRMLVLNVLACAVMSACGGKGGGVKSNPPSTTPPPTTTPAPVVTTPDPTYSKHLSLTHADAAHAAGFTGTGVVIGIVDTGVNRSHPALSPRVTANLTYVSGSSNDLTKDDVVGHGTAVAQIAAGRAFGAWPGGIAPGASIVSARIISDKEPTDDGSGNGNSTSGALGLAQVHQDLIARGVKVMNNSWGGVYWTDLTATAPIAAEYRPFVVQNGGIVVFATGNDGKAQPTDTAAMPSKPGPNNTLPAADLEIGWLAVAALDTDNPTQLASYSNACGVAMHYCLVAPGKVITTGTNDGPTAPSYWEWTGTSLSTPQVSGAAALVWQAFPYFSNDLVRQTLLGTATDLGAAGVDPVFGYGLLNVGKAVNGPARLDWGDVAVSFDGTSTWSNAISGDGGITKSGAGTLNLSGQNSYLGQTRVSQGALLSSGAIPGSASVAAGARLNTGGGVGGALRNDGTVAFTGAAGARRIEGDFTQSSGATLEFQIGTPLQVDGTANLGGMLKVMGMASGYVRSARETVVDASAINGTFSGLSSASNVFLQASLGFSSTQAYLDITRLDITATASAMGMSAASVGAAQRVDAALTQLDAQPQAQSGAMASLAGDFLRTSSSAAAARSLESLSGRAHAAADGVTLDLLDLRRRALAAHVAQGGASADGWYQAFDGRQASGLGATAGLDLSGWIAGQDVTLAPGWTSGLAVGQMDTNSVRDTLGDAGQDRQTHVQAYLAHRGQAGYALAQFGVGQFRRDLRRSVYLGDAAYGVDARYDGEMRFASMEAGVPLRTGLGTLTPYLGADYASLARDAFSEQGAAGFGLAAAASHASRAQAIAGLRLERALSLASMDLSLSGHLEWQSVLSASGFARQARFVGIDAWGAIPGGDAAASGGWAGFSLEAALRANQRLSFGLDQRFGARGSESVGSVRYSVGF</sequence>
<dbReference type="Pfam" id="PF12951">
    <property type="entry name" value="PATR"/>
    <property type="match status" value="1"/>
</dbReference>
<evidence type="ECO:0000256" key="5">
    <source>
        <dbReference type="PROSITE-ProRule" id="PRU01240"/>
    </source>
</evidence>
<dbReference type="PROSITE" id="PS51208">
    <property type="entry name" value="AUTOTRANSPORTER"/>
    <property type="match status" value="1"/>
</dbReference>
<dbReference type="PROSITE" id="PS51892">
    <property type="entry name" value="SUBTILASE"/>
    <property type="match status" value="1"/>
</dbReference>
<feature type="active site" description="Charge relay system" evidence="5">
    <location>
        <position position="126"/>
    </location>
</feature>
<evidence type="ECO:0000256" key="1">
    <source>
        <dbReference type="ARBA" id="ARBA00022670"/>
    </source>
</evidence>
<dbReference type="PROSITE" id="PS00136">
    <property type="entry name" value="SUBTILASE_ASP"/>
    <property type="match status" value="1"/>
</dbReference>
<feature type="domain" description="Autotransporter" evidence="7">
    <location>
        <begin position="656"/>
        <end position="935"/>
    </location>
</feature>
<dbReference type="PROSITE" id="PS00138">
    <property type="entry name" value="SUBTILASE_SER"/>
    <property type="match status" value="1"/>
</dbReference>
<organism evidence="8 9">
    <name type="scientific">Pseudoxanthomonas winnipegensis</name>
    <dbReference type="NCBI Taxonomy" id="2480810"/>
    <lineage>
        <taxon>Bacteria</taxon>
        <taxon>Pseudomonadati</taxon>
        <taxon>Pseudomonadota</taxon>
        <taxon>Gammaproteobacteria</taxon>
        <taxon>Lysobacterales</taxon>
        <taxon>Lysobacteraceae</taxon>
        <taxon>Pseudoxanthomonas</taxon>
    </lineage>
</organism>
<dbReference type="InterPro" id="IPR036709">
    <property type="entry name" value="Autotransporte_beta_dom_sf"/>
</dbReference>
<dbReference type="SUPFAM" id="SSF103515">
    <property type="entry name" value="Autotransporter"/>
    <property type="match status" value="1"/>
</dbReference>
<dbReference type="Pfam" id="PF03797">
    <property type="entry name" value="Autotransporter"/>
    <property type="match status" value="1"/>
</dbReference>
<dbReference type="InterPro" id="IPR013425">
    <property type="entry name" value="Autotrns_rpt"/>
</dbReference>
<dbReference type="InterPro" id="IPR036852">
    <property type="entry name" value="Peptidase_S8/S53_dom_sf"/>
</dbReference>
<dbReference type="SMART" id="SM00869">
    <property type="entry name" value="Autotransporter"/>
    <property type="match status" value="1"/>
</dbReference>
<dbReference type="PROSITE" id="PS51257">
    <property type="entry name" value="PROKAR_LIPOPROTEIN"/>
    <property type="match status" value="1"/>
</dbReference>
<evidence type="ECO:0000256" key="2">
    <source>
        <dbReference type="ARBA" id="ARBA00022729"/>
    </source>
</evidence>
<evidence type="ECO:0000313" key="9">
    <source>
        <dbReference type="Proteomes" id="UP000292087"/>
    </source>
</evidence>
<dbReference type="CDD" id="cd04848">
    <property type="entry name" value="Peptidases_S8_Autotransporter_serine_protease_like"/>
    <property type="match status" value="1"/>
</dbReference>
<keyword evidence="4 5" id="KW-0720">Serine protease</keyword>
<evidence type="ECO:0000256" key="3">
    <source>
        <dbReference type="ARBA" id="ARBA00022801"/>
    </source>
</evidence>
<keyword evidence="1 5" id="KW-0645">Protease</keyword>
<dbReference type="GO" id="GO:0016485">
    <property type="term" value="P:protein processing"/>
    <property type="evidence" value="ECO:0007669"/>
    <property type="project" value="TreeGrafter"/>
</dbReference>
<evidence type="ECO:0000256" key="4">
    <source>
        <dbReference type="ARBA" id="ARBA00022825"/>
    </source>
</evidence>
<dbReference type="InterPro" id="IPR005546">
    <property type="entry name" value="Autotransporte_beta"/>
</dbReference>
<dbReference type="PANTHER" id="PTHR42884:SF14">
    <property type="entry name" value="NEUROENDOCRINE CONVERTASE 1"/>
    <property type="match status" value="1"/>
</dbReference>
<dbReference type="SUPFAM" id="SSF52743">
    <property type="entry name" value="Subtilisin-like"/>
    <property type="match status" value="1"/>
</dbReference>
<dbReference type="NCBIfam" id="TIGR02601">
    <property type="entry name" value="autotrns_rpt"/>
    <property type="match status" value="1"/>
</dbReference>
<keyword evidence="2" id="KW-0732">Signal</keyword>
<dbReference type="InterPro" id="IPR023828">
    <property type="entry name" value="Peptidase_S8_Ser-AS"/>
</dbReference>
<comment type="caution">
    <text evidence="8">The sequence shown here is derived from an EMBL/GenBank/DDBJ whole genome shotgun (WGS) entry which is preliminary data.</text>
</comment>
<dbReference type="PANTHER" id="PTHR42884">
    <property type="entry name" value="PROPROTEIN CONVERTASE SUBTILISIN/KEXIN-RELATED"/>
    <property type="match status" value="1"/>
</dbReference>
<accession>A0A4Q8LZK3</accession>
<dbReference type="AlphaFoldDB" id="A0A4Q8LZK3"/>
<reference evidence="8 9" key="1">
    <citation type="submission" date="2019-02" db="EMBL/GenBank/DDBJ databases">
        <title>WGS of Pseudoxanthomonas species novum from clinical isolates.</title>
        <authorList>
            <person name="Bernier A.-M."/>
            <person name="Bernard K."/>
            <person name="Vachon A."/>
        </authorList>
    </citation>
    <scope>NUCLEOTIDE SEQUENCE [LARGE SCALE GENOMIC DNA]</scope>
    <source>
        <strain evidence="8 9">NML140781</strain>
    </source>
</reference>
<dbReference type="GO" id="GO:0004252">
    <property type="term" value="F:serine-type endopeptidase activity"/>
    <property type="evidence" value="ECO:0007669"/>
    <property type="project" value="UniProtKB-UniRule"/>
</dbReference>